<organism evidence="2 3">
    <name type="scientific">Phaseolus angularis</name>
    <name type="common">Azuki bean</name>
    <name type="synonym">Vigna angularis</name>
    <dbReference type="NCBI Taxonomy" id="3914"/>
    <lineage>
        <taxon>Eukaryota</taxon>
        <taxon>Viridiplantae</taxon>
        <taxon>Streptophyta</taxon>
        <taxon>Embryophyta</taxon>
        <taxon>Tracheophyta</taxon>
        <taxon>Spermatophyta</taxon>
        <taxon>Magnoliopsida</taxon>
        <taxon>eudicotyledons</taxon>
        <taxon>Gunneridae</taxon>
        <taxon>Pentapetalae</taxon>
        <taxon>rosids</taxon>
        <taxon>fabids</taxon>
        <taxon>Fabales</taxon>
        <taxon>Fabaceae</taxon>
        <taxon>Papilionoideae</taxon>
        <taxon>50 kb inversion clade</taxon>
        <taxon>NPAAA clade</taxon>
        <taxon>indigoferoid/millettioid clade</taxon>
        <taxon>Phaseoleae</taxon>
        <taxon>Vigna</taxon>
    </lineage>
</organism>
<protein>
    <submittedName>
        <fullName evidence="2">Uncharacterized protein</fullName>
    </submittedName>
</protein>
<dbReference type="Gramene" id="KOM43612">
    <property type="protein sequence ID" value="KOM43612"/>
    <property type="gene ID" value="LR48_Vigan05g121700"/>
</dbReference>
<sequence>MASSSSSKRGKKVAQSARNASPSGWINDGDVRNNFMCWRKIKIVVPHKSLDLQLFRNKGFLFQEWITPQGLAEFVQIKGECYPDLVKVFYTNLKVIDGVIHSRIKDVNITIDDGVWLSFTGLKATGLLSHIRDSDANIWLTKKAIYKDCLRYPRRDEQTFVTNLAGPSIFDEDHSTFIPQTEFERYVVDQFKGTSERILKVEKSMFIIEKKVDVLIKNHTISDSSTDESDDEDESTNEDSMDSSELE</sequence>
<dbReference type="EMBL" id="CM003375">
    <property type="protein sequence ID" value="KOM43612.1"/>
    <property type="molecule type" value="Genomic_DNA"/>
</dbReference>
<reference evidence="3" key="1">
    <citation type="journal article" date="2015" name="Proc. Natl. Acad. Sci. U.S.A.">
        <title>Genome sequencing of adzuki bean (Vigna angularis) provides insight into high starch and low fat accumulation and domestication.</title>
        <authorList>
            <person name="Yang K."/>
            <person name="Tian Z."/>
            <person name="Chen C."/>
            <person name="Luo L."/>
            <person name="Zhao B."/>
            <person name="Wang Z."/>
            <person name="Yu L."/>
            <person name="Li Y."/>
            <person name="Sun Y."/>
            <person name="Li W."/>
            <person name="Chen Y."/>
            <person name="Li Y."/>
            <person name="Zhang Y."/>
            <person name="Ai D."/>
            <person name="Zhao J."/>
            <person name="Shang C."/>
            <person name="Ma Y."/>
            <person name="Wu B."/>
            <person name="Wang M."/>
            <person name="Gao L."/>
            <person name="Sun D."/>
            <person name="Zhang P."/>
            <person name="Guo F."/>
            <person name="Wang W."/>
            <person name="Li Y."/>
            <person name="Wang J."/>
            <person name="Varshney R.K."/>
            <person name="Wang J."/>
            <person name="Ling H.Q."/>
            <person name="Wan P."/>
        </authorList>
    </citation>
    <scope>NUCLEOTIDE SEQUENCE</scope>
    <source>
        <strain evidence="3">cv. Jingnong 6</strain>
    </source>
</reference>
<accession>A0A0L9UM24</accession>
<feature type="region of interest" description="Disordered" evidence="1">
    <location>
        <begin position="1"/>
        <end position="21"/>
    </location>
</feature>
<evidence type="ECO:0000313" key="3">
    <source>
        <dbReference type="Proteomes" id="UP000053144"/>
    </source>
</evidence>
<name>A0A0L9UM24_PHAAN</name>
<evidence type="ECO:0000256" key="1">
    <source>
        <dbReference type="SAM" id="MobiDB-lite"/>
    </source>
</evidence>
<dbReference type="AlphaFoldDB" id="A0A0L9UM24"/>
<feature type="region of interest" description="Disordered" evidence="1">
    <location>
        <begin position="222"/>
        <end position="247"/>
    </location>
</feature>
<feature type="compositionally biased region" description="Acidic residues" evidence="1">
    <location>
        <begin position="225"/>
        <end position="247"/>
    </location>
</feature>
<gene>
    <name evidence="2" type="ORF">LR48_Vigan05g121700</name>
</gene>
<proteinExistence type="predicted"/>
<dbReference type="Proteomes" id="UP000053144">
    <property type="component" value="Chromosome 5"/>
</dbReference>
<evidence type="ECO:0000313" key="2">
    <source>
        <dbReference type="EMBL" id="KOM43612.1"/>
    </source>
</evidence>